<dbReference type="InterPro" id="IPR022294">
    <property type="entry name" value="ABC-transptr_permeasesu"/>
</dbReference>
<keyword evidence="1" id="KW-0812">Transmembrane</keyword>
<protein>
    <submittedName>
        <fullName evidence="2">ABC-2 family transporter protein</fullName>
    </submittedName>
</protein>
<dbReference type="RefSeq" id="WP_156354525.1">
    <property type="nucleotide sequence ID" value="NZ_CACRST010000018.1"/>
</dbReference>
<feature type="transmembrane region" description="Helical" evidence="1">
    <location>
        <begin position="156"/>
        <end position="176"/>
    </location>
</feature>
<dbReference type="NCBIfam" id="TIGR03733">
    <property type="entry name" value="lanti_perm_MutG"/>
    <property type="match status" value="1"/>
</dbReference>
<feature type="transmembrane region" description="Helical" evidence="1">
    <location>
        <begin position="216"/>
        <end position="237"/>
    </location>
</feature>
<feature type="transmembrane region" description="Helical" evidence="1">
    <location>
        <begin position="88"/>
        <end position="111"/>
    </location>
</feature>
<dbReference type="AlphaFoldDB" id="A0A6N2UCR1"/>
<organism evidence="2">
    <name type="scientific">Blautia glucerasea</name>
    <dbReference type="NCBI Taxonomy" id="536633"/>
    <lineage>
        <taxon>Bacteria</taxon>
        <taxon>Bacillati</taxon>
        <taxon>Bacillota</taxon>
        <taxon>Clostridia</taxon>
        <taxon>Lachnospirales</taxon>
        <taxon>Lachnospiraceae</taxon>
        <taxon>Blautia</taxon>
    </lineage>
</organism>
<name>A0A6N2UCR1_9FIRM</name>
<dbReference type="CDD" id="cd21808">
    <property type="entry name" value="ABC-2_lan_permease_MutG"/>
    <property type="match status" value="1"/>
</dbReference>
<proteinExistence type="predicted"/>
<feature type="transmembrane region" description="Helical" evidence="1">
    <location>
        <begin position="46"/>
        <end position="68"/>
    </location>
</feature>
<gene>
    <name evidence="2" type="ORF">BGLFYP119_02065</name>
</gene>
<reference evidence="2" key="1">
    <citation type="submission" date="2019-11" db="EMBL/GenBank/DDBJ databases">
        <authorList>
            <person name="Feng L."/>
        </authorList>
    </citation>
    <scope>NUCLEOTIDE SEQUENCE</scope>
    <source>
        <strain evidence="2">BgluceraseaLFYP119</strain>
    </source>
</reference>
<keyword evidence="1" id="KW-1133">Transmembrane helix</keyword>
<dbReference type="EMBL" id="CACRST010000018">
    <property type="protein sequence ID" value="VYT16264.1"/>
    <property type="molecule type" value="Genomic_DNA"/>
</dbReference>
<feature type="transmembrane region" description="Helical" evidence="1">
    <location>
        <begin position="123"/>
        <end position="144"/>
    </location>
</feature>
<keyword evidence="1" id="KW-0472">Membrane</keyword>
<feature type="transmembrane region" description="Helical" evidence="1">
    <location>
        <begin position="12"/>
        <end position="34"/>
    </location>
</feature>
<evidence type="ECO:0000256" key="1">
    <source>
        <dbReference type="SAM" id="Phobius"/>
    </source>
</evidence>
<sequence>MKKLKAEFIKMGHTFLFPVHLLVPIISCSVFLAWTRISAQLQFSAYVQAIGAAFPVLASVICAGSVDLELPGHFQGMLMIPGKREGTLLAKLGALELMAFLAVIGAMLLYGGGNWILLKNRDIPFSVFIQAGVLLWLGSIPLYLEHLFLNLCFSKAVSLAFSIGQTLLSALFLTGLGDGRWQYVPGSWSARGASLYLAEKFQRRADLGRPLVSSGEILTCVLLGMILCAIIFLWFHFYEGRAQND</sequence>
<accession>A0A6N2UCR1</accession>
<evidence type="ECO:0000313" key="2">
    <source>
        <dbReference type="EMBL" id="VYT16264.1"/>
    </source>
</evidence>